<dbReference type="SUPFAM" id="SSF53697">
    <property type="entry name" value="SIS domain"/>
    <property type="match status" value="1"/>
</dbReference>
<protein>
    <recommendedName>
        <fullName evidence="1">SIS domain-containing protein</fullName>
    </recommendedName>
</protein>
<name>A0A645GZC8_9ZZZZ</name>
<dbReference type="InterPro" id="IPR046348">
    <property type="entry name" value="SIS_dom_sf"/>
</dbReference>
<feature type="domain" description="SIS" evidence="1">
    <location>
        <begin position="8"/>
        <end position="92"/>
    </location>
</feature>
<sequence>MITTSDSDDMAMLQRLEKGDVVLAISYARYYKTDPVLADLLTKQGASLYTLADSMASPLAKAANAVLLVETKHMGFSNSTVGTVCVLEYLLTMLCWKYPKKYQARLEEREQFLQTLRLEG</sequence>
<dbReference type="GO" id="GO:1901135">
    <property type="term" value="P:carbohydrate derivative metabolic process"/>
    <property type="evidence" value="ECO:0007669"/>
    <property type="project" value="InterPro"/>
</dbReference>
<evidence type="ECO:0000313" key="2">
    <source>
        <dbReference type="EMBL" id="MPN32127.1"/>
    </source>
</evidence>
<comment type="caution">
    <text evidence="2">The sequence shown here is derived from an EMBL/GenBank/DDBJ whole genome shotgun (WGS) entry which is preliminary data.</text>
</comment>
<dbReference type="EMBL" id="VSSQ01083968">
    <property type="protein sequence ID" value="MPN32127.1"/>
    <property type="molecule type" value="Genomic_DNA"/>
</dbReference>
<reference evidence="2" key="1">
    <citation type="submission" date="2019-08" db="EMBL/GenBank/DDBJ databases">
        <authorList>
            <person name="Kucharzyk K."/>
            <person name="Murdoch R.W."/>
            <person name="Higgins S."/>
            <person name="Loffler F."/>
        </authorList>
    </citation>
    <scope>NUCLEOTIDE SEQUENCE</scope>
</reference>
<gene>
    <name evidence="2" type="ORF">SDC9_179603</name>
</gene>
<dbReference type="Gene3D" id="3.40.50.10490">
    <property type="entry name" value="Glucose-6-phosphate isomerase like protein, domain 1"/>
    <property type="match status" value="1"/>
</dbReference>
<evidence type="ECO:0000259" key="1">
    <source>
        <dbReference type="Pfam" id="PF01380"/>
    </source>
</evidence>
<dbReference type="InterPro" id="IPR001347">
    <property type="entry name" value="SIS_dom"/>
</dbReference>
<dbReference type="Pfam" id="PF01380">
    <property type="entry name" value="SIS"/>
    <property type="match status" value="1"/>
</dbReference>
<dbReference type="GO" id="GO:0097367">
    <property type="term" value="F:carbohydrate derivative binding"/>
    <property type="evidence" value="ECO:0007669"/>
    <property type="project" value="InterPro"/>
</dbReference>
<proteinExistence type="predicted"/>
<accession>A0A645GZC8</accession>
<organism evidence="2">
    <name type="scientific">bioreactor metagenome</name>
    <dbReference type="NCBI Taxonomy" id="1076179"/>
    <lineage>
        <taxon>unclassified sequences</taxon>
        <taxon>metagenomes</taxon>
        <taxon>ecological metagenomes</taxon>
    </lineage>
</organism>
<dbReference type="AlphaFoldDB" id="A0A645GZC8"/>